<evidence type="ECO:0000313" key="4">
    <source>
        <dbReference type="Proteomes" id="UP001243009"/>
    </source>
</evidence>
<proteinExistence type="inferred from homology"/>
<dbReference type="PANTHER" id="PTHR36565:SF1">
    <property type="entry name" value="UPF0332 PROTEIN TM_1000"/>
    <property type="match status" value="1"/>
</dbReference>
<dbReference type="InterPro" id="IPR052226">
    <property type="entry name" value="UPF0332_toxin"/>
</dbReference>
<accession>A0ABT9E5J5</accession>
<organism evidence="3 4">
    <name type="scientific">Paracraurococcus lichenis</name>
    <dbReference type="NCBI Taxonomy" id="3064888"/>
    <lineage>
        <taxon>Bacteria</taxon>
        <taxon>Pseudomonadati</taxon>
        <taxon>Pseudomonadota</taxon>
        <taxon>Alphaproteobacteria</taxon>
        <taxon>Acetobacterales</taxon>
        <taxon>Roseomonadaceae</taxon>
        <taxon>Paracraurococcus</taxon>
    </lineage>
</organism>
<feature type="domain" description="HEPN" evidence="2">
    <location>
        <begin position="10"/>
        <end position="118"/>
    </location>
</feature>
<gene>
    <name evidence="3" type="ORF">Q7A36_24050</name>
</gene>
<evidence type="ECO:0000256" key="1">
    <source>
        <dbReference type="ARBA" id="ARBA00038248"/>
    </source>
</evidence>
<feature type="non-terminal residue" evidence="3">
    <location>
        <position position="121"/>
    </location>
</feature>
<dbReference type="RefSeq" id="WP_305106299.1">
    <property type="nucleotide sequence ID" value="NZ_JAUTWS010000028.1"/>
</dbReference>
<reference evidence="3 4" key="1">
    <citation type="submission" date="2023-08" db="EMBL/GenBank/DDBJ databases">
        <title>The draft genome sequence of Paracraurococcus sp. LOR1-02.</title>
        <authorList>
            <person name="Kingkaew E."/>
            <person name="Tanasupawat S."/>
        </authorList>
    </citation>
    <scope>NUCLEOTIDE SEQUENCE [LARGE SCALE GENOMIC DNA]</scope>
    <source>
        <strain evidence="3 4">LOR1-02</strain>
    </source>
</reference>
<comment type="similarity">
    <text evidence="1">Belongs to the UPF0332 family.</text>
</comment>
<dbReference type="PANTHER" id="PTHR36565">
    <property type="entry name" value="UPF0332 PROTEIN TM_1000"/>
    <property type="match status" value="1"/>
</dbReference>
<dbReference type="EMBL" id="JAUTWS010000028">
    <property type="protein sequence ID" value="MDO9711442.1"/>
    <property type="molecule type" value="Genomic_DNA"/>
</dbReference>
<dbReference type="Proteomes" id="UP001243009">
    <property type="component" value="Unassembled WGS sequence"/>
</dbReference>
<name>A0ABT9E5J5_9PROT</name>
<protein>
    <submittedName>
        <fullName evidence="3">HEPN domain-containing protein</fullName>
    </submittedName>
</protein>
<dbReference type="InterPro" id="IPR007842">
    <property type="entry name" value="HEPN_dom"/>
</dbReference>
<keyword evidence="4" id="KW-1185">Reference proteome</keyword>
<sequence>MVKPGGPAEHLGKAAEFLASVAVLLRAGLAARAASDAYYAAFHAAQALLATAGLAAETHAGVHTLLARHFVKDGPLPASLSRDLTHLMADRLLADYGVEQEMTAATAREAVATGMRIVGAL</sequence>
<dbReference type="Gene3D" id="1.20.120.330">
    <property type="entry name" value="Nucleotidyltransferases domain 2"/>
    <property type="match status" value="1"/>
</dbReference>
<comment type="caution">
    <text evidence="3">The sequence shown here is derived from an EMBL/GenBank/DDBJ whole genome shotgun (WGS) entry which is preliminary data.</text>
</comment>
<dbReference type="Pfam" id="PF05168">
    <property type="entry name" value="HEPN"/>
    <property type="match status" value="1"/>
</dbReference>
<evidence type="ECO:0000313" key="3">
    <source>
        <dbReference type="EMBL" id="MDO9711442.1"/>
    </source>
</evidence>
<evidence type="ECO:0000259" key="2">
    <source>
        <dbReference type="Pfam" id="PF05168"/>
    </source>
</evidence>